<name>I4C8Y1_DESTA</name>
<reference evidence="2" key="1">
    <citation type="submission" date="2012-06" db="EMBL/GenBank/DDBJ databases">
        <title>Complete sequence of chromosome of Desulfomonile tiedjei DSM 6799.</title>
        <authorList>
            <person name="Lucas S."/>
            <person name="Copeland A."/>
            <person name="Lapidus A."/>
            <person name="Glavina del Rio T."/>
            <person name="Dalin E."/>
            <person name="Tice H."/>
            <person name="Bruce D."/>
            <person name="Goodwin L."/>
            <person name="Pitluck S."/>
            <person name="Peters L."/>
            <person name="Ovchinnikova G."/>
            <person name="Zeytun A."/>
            <person name="Lu M."/>
            <person name="Kyrpides N."/>
            <person name="Mavromatis K."/>
            <person name="Ivanova N."/>
            <person name="Brettin T."/>
            <person name="Detter J.C."/>
            <person name="Han C."/>
            <person name="Larimer F."/>
            <person name="Land M."/>
            <person name="Hauser L."/>
            <person name="Markowitz V."/>
            <person name="Cheng J.-F."/>
            <person name="Hugenholtz P."/>
            <person name="Woyke T."/>
            <person name="Wu D."/>
            <person name="Spring S."/>
            <person name="Schroeder M."/>
            <person name="Brambilla E."/>
            <person name="Klenk H.-P."/>
            <person name="Eisen J.A."/>
        </authorList>
    </citation>
    <scope>NUCLEOTIDE SEQUENCE [LARGE SCALE GENOMIC DNA]</scope>
    <source>
        <strain evidence="2">ATCC 49306 / DSM 6799 / DCB-1</strain>
    </source>
</reference>
<dbReference type="STRING" id="706587.Desti_3367"/>
<sequence length="89" mass="10688">MFFRECISNLCKQLHKLSVIPVPEPDLWNHYLFLIRVQTRTLWYLWIRNHMPRNPSTCPHYTGTADETDEENECPYLTDDGEYLYVLPV</sequence>
<proteinExistence type="predicted"/>
<protein>
    <submittedName>
        <fullName evidence="1">Uncharacterized protein</fullName>
    </submittedName>
</protein>
<evidence type="ECO:0000313" key="1">
    <source>
        <dbReference type="EMBL" id="AFM26022.1"/>
    </source>
</evidence>
<dbReference type="EMBL" id="CP003360">
    <property type="protein sequence ID" value="AFM26022.1"/>
    <property type="molecule type" value="Genomic_DNA"/>
</dbReference>
<evidence type="ECO:0000313" key="2">
    <source>
        <dbReference type="Proteomes" id="UP000006055"/>
    </source>
</evidence>
<dbReference type="HOGENOM" id="CLU_2449835_0_0_7"/>
<dbReference type="AlphaFoldDB" id="I4C8Y1"/>
<gene>
    <name evidence="1" type="ordered locus">Desti_3367</name>
</gene>
<dbReference type="KEGG" id="dti:Desti_3367"/>
<dbReference type="Proteomes" id="UP000006055">
    <property type="component" value="Chromosome"/>
</dbReference>
<accession>I4C8Y1</accession>
<organism evidence="1 2">
    <name type="scientific">Desulfomonile tiedjei (strain ATCC 49306 / DSM 6799 / DCB-1)</name>
    <dbReference type="NCBI Taxonomy" id="706587"/>
    <lineage>
        <taxon>Bacteria</taxon>
        <taxon>Pseudomonadati</taxon>
        <taxon>Thermodesulfobacteriota</taxon>
        <taxon>Desulfomonilia</taxon>
        <taxon>Desulfomonilales</taxon>
        <taxon>Desulfomonilaceae</taxon>
        <taxon>Desulfomonile</taxon>
    </lineage>
</organism>
<keyword evidence="2" id="KW-1185">Reference proteome</keyword>